<evidence type="ECO:0000313" key="2">
    <source>
        <dbReference type="Proteomes" id="UP000650533"/>
    </source>
</evidence>
<organism evidence="1 2">
    <name type="scientific">Rhizoctonia solani</name>
    <dbReference type="NCBI Taxonomy" id="456999"/>
    <lineage>
        <taxon>Eukaryota</taxon>
        <taxon>Fungi</taxon>
        <taxon>Dikarya</taxon>
        <taxon>Basidiomycota</taxon>
        <taxon>Agaricomycotina</taxon>
        <taxon>Agaricomycetes</taxon>
        <taxon>Cantharellales</taxon>
        <taxon>Ceratobasidiaceae</taxon>
        <taxon>Rhizoctonia</taxon>
    </lineage>
</organism>
<evidence type="ECO:0000313" key="1">
    <source>
        <dbReference type="EMBL" id="QRW21206.1"/>
    </source>
</evidence>
<dbReference type="RefSeq" id="XP_043181443.1">
    <property type="nucleotide sequence ID" value="XM_043326011.1"/>
</dbReference>
<dbReference type="AlphaFoldDB" id="A0A8H8SWP0"/>
<dbReference type="GeneID" id="67028474"/>
<protein>
    <submittedName>
        <fullName evidence="1">Uncharacterized protein</fullName>
    </submittedName>
</protein>
<proteinExistence type="predicted"/>
<dbReference type="EMBL" id="CP059664">
    <property type="protein sequence ID" value="QRW21206.1"/>
    <property type="molecule type" value="Genomic_DNA"/>
</dbReference>
<dbReference type="KEGG" id="rsx:RhiXN_06195"/>
<dbReference type="Proteomes" id="UP000650533">
    <property type="component" value="Chromosome 7"/>
</dbReference>
<name>A0A8H8SWP0_9AGAM</name>
<sequence>MSFSQDYYCYPIFTSYRNDMPLTPELGIIEASHVCNLYYVYANRHNDHYSPYSENHPDPLECCIHAMPDIEVFLMDDDHSPQWFLGVDLTHALHGAYTHALCVFGKAVQPAGWNCCKPWANYNYVAELIKIGFPYIPCPICFKEDVYHFPANLFHELQQQVHHNNFYAICNALSIIITATKQMEYSNIAHVGYICGSPACVLVHCFWCCLHGHLVVEHSKDNLSNAGFPVNGYNGNNKALGPITLPPENIPPPQLVDFAEVPFNYTAWGLSPQEPSKQPKTAYLGYQNSNLFTAPEYTPLHAANKAGKFPAPEYTHGHELNIAALTQQLSLVAIAQSVESVSPGFGNDFVASVWEWLGEPNPVVDLGPPEWPTVPQQHMLLFLWEDHWHKVHACNLELGNNQDINIGGGLEINLEHIICPLPVVTN</sequence>
<gene>
    <name evidence="1" type="ORF">RhiXN_06195</name>
</gene>
<accession>A0A8H8SWP0</accession>
<reference evidence="1" key="1">
    <citation type="submission" date="2020-05" db="EMBL/GenBank/DDBJ databases">
        <title>Evolutionary and genomic comparisons of hybrid uninucleate and nonhybrid Rhizoctonia fungi.</title>
        <authorList>
            <person name="Li C."/>
            <person name="Chen X."/>
        </authorList>
    </citation>
    <scope>NUCLEOTIDE SEQUENCE</scope>
    <source>
        <strain evidence="1">AG-1 IA</strain>
    </source>
</reference>